<evidence type="ECO:0000259" key="1">
    <source>
        <dbReference type="Pfam" id="PF00675"/>
    </source>
</evidence>
<evidence type="ECO:0000259" key="2">
    <source>
        <dbReference type="Pfam" id="PF05193"/>
    </source>
</evidence>
<evidence type="ECO:0000313" key="4">
    <source>
        <dbReference type="Proteomes" id="UP001171751"/>
    </source>
</evidence>
<accession>A0AA43UBQ0</accession>
<dbReference type="Pfam" id="PF05193">
    <property type="entry name" value="Peptidase_M16_C"/>
    <property type="match status" value="1"/>
</dbReference>
<dbReference type="SUPFAM" id="SSF63411">
    <property type="entry name" value="LuxS/MPP-like metallohydrolase"/>
    <property type="match status" value="2"/>
</dbReference>
<dbReference type="PANTHER" id="PTHR11851:SF134">
    <property type="entry name" value="ZINC-DEPENDENT PROTEASE"/>
    <property type="match status" value="1"/>
</dbReference>
<sequence length="429" mass="49449">MEKLVYETYDEVVYSKVLENGLNVRILPKKGFHKTYALFSTNYGSIDNDFYPLNADEAITVPDGIAHFLEHKLFEKEDGDVFQVFGQQGASANAYTSFTTTAYLFSATQEVEKNLKTLIDFVQEPYFTEETVEKEKGIIAQEIQMYDDDPDWRLFFGLQENLFPEHPVSIDIAGTVQTIQDITADHLYTCYDTFYHPSNMALSIVGNIEPEEIMKLIEENQAAKTFESSCEIKRVEAEEDLNKIIPRRSIEMAVQRPKITLGIRGHQPHFNDVRDFKRANTLNLLLRLIFGSTSQTYLDLYDEGVIDDSFGYSVNYDRGYDYISLSVDNKEVEKTLAALREVLLNAAESPELNQENFALVKKRMIGQNLISLNSVEYLARQLYYPQYKDKNIFDLLPLIEEITLEDVKKIAEEYIIDDYLSEFVILPKE</sequence>
<proteinExistence type="predicted"/>
<dbReference type="Gene3D" id="3.30.830.10">
    <property type="entry name" value="Metalloenzyme, LuxS/M16 peptidase-like"/>
    <property type="match status" value="2"/>
</dbReference>
<dbReference type="GO" id="GO:0046872">
    <property type="term" value="F:metal ion binding"/>
    <property type="evidence" value="ECO:0007669"/>
    <property type="project" value="InterPro"/>
</dbReference>
<dbReference type="Pfam" id="PF00675">
    <property type="entry name" value="Peptidase_M16"/>
    <property type="match status" value="1"/>
</dbReference>
<feature type="domain" description="Peptidase M16 N-terminal" evidence="1">
    <location>
        <begin position="63"/>
        <end position="175"/>
    </location>
</feature>
<keyword evidence="4" id="KW-1185">Reference proteome</keyword>
<dbReference type="InterPro" id="IPR007863">
    <property type="entry name" value="Peptidase_M16_C"/>
</dbReference>
<dbReference type="EMBL" id="JAUNQW010000003">
    <property type="protein sequence ID" value="MDO5456937.1"/>
    <property type="molecule type" value="Genomic_DNA"/>
</dbReference>
<dbReference type="Proteomes" id="UP001171751">
    <property type="component" value="Unassembled WGS sequence"/>
</dbReference>
<name>A0AA43UBQ0_9LACT</name>
<organism evidence="3 4">
    <name type="scientific">Atopococcus tabaci</name>
    <dbReference type="NCBI Taxonomy" id="269774"/>
    <lineage>
        <taxon>Bacteria</taxon>
        <taxon>Bacillati</taxon>
        <taxon>Bacillota</taxon>
        <taxon>Bacilli</taxon>
        <taxon>Lactobacillales</taxon>
        <taxon>Carnobacteriaceae</taxon>
        <taxon>Atopococcus</taxon>
    </lineage>
</organism>
<reference evidence="3" key="1">
    <citation type="submission" date="2023-07" db="EMBL/GenBank/DDBJ databases">
        <title>Between Cages and Wild: Unraveling the Impact of Captivity on Animal Microbiomes and Antimicrobial Resistance.</title>
        <authorList>
            <person name="Schmartz G.P."/>
            <person name="Rehner J."/>
            <person name="Schuff M.J."/>
            <person name="Becker S.L."/>
            <person name="Kravczyk M."/>
            <person name="Gurevich A."/>
            <person name="Francke R."/>
            <person name="Mueller R."/>
            <person name="Keller V."/>
            <person name="Keller A."/>
        </authorList>
    </citation>
    <scope>NUCLEOTIDE SEQUENCE</scope>
    <source>
        <strain evidence="3">S39M_St_73</strain>
    </source>
</reference>
<dbReference type="InterPro" id="IPR011765">
    <property type="entry name" value="Pept_M16_N"/>
</dbReference>
<comment type="caution">
    <text evidence="3">The sequence shown here is derived from an EMBL/GenBank/DDBJ whole genome shotgun (WGS) entry which is preliminary data.</text>
</comment>
<gene>
    <name evidence="3" type="ORF">Q4F26_01195</name>
</gene>
<evidence type="ECO:0000313" key="3">
    <source>
        <dbReference type="EMBL" id="MDO5456937.1"/>
    </source>
</evidence>
<dbReference type="InterPro" id="IPR050361">
    <property type="entry name" value="MPP/UQCRC_Complex"/>
</dbReference>
<protein>
    <submittedName>
        <fullName evidence="3">Pitrilysin family protein</fullName>
    </submittedName>
</protein>
<dbReference type="InterPro" id="IPR011249">
    <property type="entry name" value="Metalloenz_LuxS/M16"/>
</dbReference>
<dbReference type="AlphaFoldDB" id="A0AA43UBQ0"/>
<dbReference type="PANTHER" id="PTHR11851">
    <property type="entry name" value="METALLOPROTEASE"/>
    <property type="match status" value="1"/>
</dbReference>
<feature type="domain" description="Peptidase M16 C-terminal" evidence="2">
    <location>
        <begin position="181"/>
        <end position="363"/>
    </location>
</feature>
<dbReference type="NCBIfam" id="NF047421">
    <property type="entry name" value="YfmH_fam"/>
    <property type="match status" value="1"/>
</dbReference>